<feature type="region of interest" description="Disordered" evidence="14">
    <location>
        <begin position="232"/>
        <end position="268"/>
    </location>
</feature>
<evidence type="ECO:0000313" key="17">
    <source>
        <dbReference type="Proteomes" id="UP000800041"/>
    </source>
</evidence>
<evidence type="ECO:0000256" key="7">
    <source>
        <dbReference type="ARBA" id="ARBA00022843"/>
    </source>
</evidence>
<evidence type="ECO:0000256" key="10">
    <source>
        <dbReference type="ARBA" id="ARBA00061949"/>
    </source>
</evidence>
<name>A0A6G1GUP5_9PEZI</name>
<keyword evidence="7" id="KW-0832">Ubl conjugation</keyword>
<evidence type="ECO:0000256" key="6">
    <source>
        <dbReference type="ARBA" id="ARBA00022833"/>
    </source>
</evidence>
<organism evidence="16 17">
    <name type="scientific">Aulographum hederae CBS 113979</name>
    <dbReference type="NCBI Taxonomy" id="1176131"/>
    <lineage>
        <taxon>Eukaryota</taxon>
        <taxon>Fungi</taxon>
        <taxon>Dikarya</taxon>
        <taxon>Ascomycota</taxon>
        <taxon>Pezizomycotina</taxon>
        <taxon>Dothideomycetes</taxon>
        <taxon>Pleosporomycetidae</taxon>
        <taxon>Aulographales</taxon>
        <taxon>Aulographaceae</taxon>
    </lineage>
</organism>
<comment type="function">
    <text evidence="8">Required for box C/D snoRNAs accumulation involved in snoRNA processing, snoRNA transport to the nucleolus and ribosome biogenesis.</text>
</comment>
<keyword evidence="2" id="KW-0690">Ribosome biogenesis</keyword>
<dbReference type="PROSITE" id="PS51083">
    <property type="entry name" value="ZF_HIT"/>
    <property type="match status" value="1"/>
</dbReference>
<dbReference type="Proteomes" id="UP000800041">
    <property type="component" value="Unassembled WGS sequence"/>
</dbReference>
<comment type="similarity">
    <text evidence="9">Belongs to the BCD1 family.</text>
</comment>
<dbReference type="GO" id="GO:0008270">
    <property type="term" value="F:zinc ion binding"/>
    <property type="evidence" value="ECO:0007669"/>
    <property type="project" value="UniProtKB-UniRule"/>
</dbReference>
<evidence type="ECO:0000256" key="5">
    <source>
        <dbReference type="ARBA" id="ARBA00022771"/>
    </source>
</evidence>
<proteinExistence type="inferred from homology"/>
<dbReference type="EMBL" id="ML977166">
    <property type="protein sequence ID" value="KAF1984681.1"/>
    <property type="molecule type" value="Genomic_DNA"/>
</dbReference>
<keyword evidence="5 13" id="KW-0863">Zinc-finger</keyword>
<dbReference type="AlphaFoldDB" id="A0A6G1GUP5"/>
<dbReference type="InterPro" id="IPR051639">
    <property type="entry name" value="BCD1"/>
</dbReference>
<evidence type="ECO:0000256" key="11">
    <source>
        <dbReference type="ARBA" id="ARBA00068630"/>
    </source>
</evidence>
<dbReference type="Pfam" id="PF04438">
    <property type="entry name" value="zf-HIT"/>
    <property type="match status" value="1"/>
</dbReference>
<dbReference type="GO" id="GO:0048254">
    <property type="term" value="P:snoRNA localization"/>
    <property type="evidence" value="ECO:0007669"/>
    <property type="project" value="TreeGrafter"/>
</dbReference>
<dbReference type="GO" id="GO:0000463">
    <property type="term" value="P:maturation of LSU-rRNA from tricistronic rRNA transcript (SSU-rRNA, 5.8S rRNA, LSU-rRNA)"/>
    <property type="evidence" value="ECO:0007669"/>
    <property type="project" value="TreeGrafter"/>
</dbReference>
<evidence type="ECO:0000256" key="14">
    <source>
        <dbReference type="SAM" id="MobiDB-lite"/>
    </source>
</evidence>
<dbReference type="InterPro" id="IPR007529">
    <property type="entry name" value="Znf_HIT"/>
</dbReference>
<keyword evidence="17" id="KW-1185">Reference proteome</keyword>
<evidence type="ECO:0000256" key="1">
    <source>
        <dbReference type="ARBA" id="ARBA00022499"/>
    </source>
</evidence>
<dbReference type="GO" id="GO:0070761">
    <property type="term" value="C:pre-snoRNP complex"/>
    <property type="evidence" value="ECO:0007669"/>
    <property type="project" value="TreeGrafter"/>
</dbReference>
<feature type="region of interest" description="Disordered" evidence="14">
    <location>
        <begin position="180"/>
        <end position="216"/>
    </location>
</feature>
<dbReference type="InterPro" id="IPR057721">
    <property type="entry name" value="BCD1_alpha/beta"/>
</dbReference>
<dbReference type="OrthoDB" id="272357at2759"/>
<reference evidence="16" key="1">
    <citation type="journal article" date="2020" name="Stud. Mycol.">
        <title>101 Dothideomycetes genomes: a test case for predicting lifestyles and emergence of pathogens.</title>
        <authorList>
            <person name="Haridas S."/>
            <person name="Albert R."/>
            <person name="Binder M."/>
            <person name="Bloem J."/>
            <person name="Labutti K."/>
            <person name="Salamov A."/>
            <person name="Andreopoulos B."/>
            <person name="Baker S."/>
            <person name="Barry K."/>
            <person name="Bills G."/>
            <person name="Bluhm B."/>
            <person name="Cannon C."/>
            <person name="Castanera R."/>
            <person name="Culley D."/>
            <person name="Daum C."/>
            <person name="Ezra D."/>
            <person name="Gonzalez J."/>
            <person name="Henrissat B."/>
            <person name="Kuo A."/>
            <person name="Liang C."/>
            <person name="Lipzen A."/>
            <person name="Lutzoni F."/>
            <person name="Magnuson J."/>
            <person name="Mondo S."/>
            <person name="Nolan M."/>
            <person name="Ohm R."/>
            <person name="Pangilinan J."/>
            <person name="Park H.-J."/>
            <person name="Ramirez L."/>
            <person name="Alfaro M."/>
            <person name="Sun H."/>
            <person name="Tritt A."/>
            <person name="Yoshinaga Y."/>
            <person name="Zwiers L.-H."/>
            <person name="Turgeon B."/>
            <person name="Goodwin S."/>
            <person name="Spatafora J."/>
            <person name="Crous P."/>
            <person name="Grigoriev I."/>
        </authorList>
    </citation>
    <scope>NUCLEOTIDE SEQUENCE</scope>
    <source>
        <strain evidence="16">CBS 113979</strain>
    </source>
</reference>
<evidence type="ECO:0000259" key="15">
    <source>
        <dbReference type="PROSITE" id="PS51083"/>
    </source>
</evidence>
<dbReference type="SUPFAM" id="SSF144232">
    <property type="entry name" value="HIT/MYND zinc finger-like"/>
    <property type="match status" value="1"/>
</dbReference>
<dbReference type="Gene3D" id="3.30.60.190">
    <property type="match status" value="1"/>
</dbReference>
<dbReference type="FunFam" id="3.30.60.190:FF:000001">
    <property type="entry name" value="box C/D snoRNA protein 1"/>
    <property type="match status" value="1"/>
</dbReference>
<dbReference type="GO" id="GO:0005634">
    <property type="term" value="C:nucleus"/>
    <property type="evidence" value="ECO:0007669"/>
    <property type="project" value="TreeGrafter"/>
</dbReference>
<evidence type="ECO:0000256" key="12">
    <source>
        <dbReference type="ARBA" id="ARBA00077531"/>
    </source>
</evidence>
<sequence>MAEPALSDLCSTCHTNVPVYRCPRCSTRTCSLPCFQKHQARAQCSGKRDPTKFVSKSQLETPAGIDHDFNFITKIEESLHAADKTNEEQNRRMKEHPVIPRKKPHLYAKAVWNAQVDIVRAPQGMSRQKQNDTRWTAKGLSWTVEWVHDSKETRLSQVMETLPMREAYAQLLAGQIWKDKNTSTNFDPADSRPKKRNKVKHDAKPNGDPGVPLDPSWRVLDEETIDGLVVRDAGSGRHEDSSSLVKVEPQAEGDLDSSDRDPGVAKQGIATEAKVIVIKEEDAEVEENPSEQEPIVGNHPDLADTSTKKEKDREDTEDTEDPSKQEADAKDPPSQPNPTDTSTKKEEDLDDLAESHNLSPAGTPDPSGLYYYLLKPRTSSTRRVLVPLSPSDSLSHCLRNRAVLEFPTIFALTTAPLNLLSATADLMLETDYVKQTKDEDDEFKKTLADAGMDLEKLDKADRDAMKMEVETTMGQEGLDKARLTEVLRRDVVGR</sequence>
<keyword evidence="1" id="KW-1017">Isopeptide bond</keyword>
<evidence type="ECO:0000256" key="9">
    <source>
        <dbReference type="ARBA" id="ARBA00049654"/>
    </source>
</evidence>
<dbReference type="GO" id="GO:0000492">
    <property type="term" value="P:box C/D snoRNP assembly"/>
    <property type="evidence" value="ECO:0007669"/>
    <property type="project" value="TreeGrafter"/>
</dbReference>
<evidence type="ECO:0000256" key="3">
    <source>
        <dbReference type="ARBA" id="ARBA00022553"/>
    </source>
</evidence>
<protein>
    <recommendedName>
        <fullName evidence="11">Box C/D snoRNA protein 1</fullName>
    </recommendedName>
    <alternativeName>
        <fullName evidence="12">Zinc finger HIT domain-containing protein 6</fullName>
    </alternativeName>
</protein>
<keyword evidence="4" id="KW-0479">Metal-binding</keyword>
<feature type="domain" description="HIT-type" evidence="15">
    <location>
        <begin position="10"/>
        <end position="44"/>
    </location>
</feature>
<feature type="compositionally biased region" description="Basic and acidic residues" evidence="14">
    <location>
        <begin position="321"/>
        <end position="331"/>
    </location>
</feature>
<dbReference type="Pfam" id="PF25790">
    <property type="entry name" value="BCD1"/>
    <property type="match status" value="2"/>
</dbReference>
<evidence type="ECO:0000256" key="4">
    <source>
        <dbReference type="ARBA" id="ARBA00022723"/>
    </source>
</evidence>
<evidence type="ECO:0000256" key="2">
    <source>
        <dbReference type="ARBA" id="ARBA00022517"/>
    </source>
</evidence>
<comment type="subunit">
    <text evidence="10">Interacts with FBL, SNU13, NOP58, NUFIP1, RUVBL1, RUVBL2 and TAF9. Interacts (via HIT-type zinc finger) with the RUVBL1/RUVBL2 complex in the presence of ADP.</text>
</comment>
<keyword evidence="6" id="KW-0862">Zinc</keyword>
<accession>A0A6G1GUP5</accession>
<feature type="region of interest" description="Disordered" evidence="14">
    <location>
        <begin position="283"/>
        <end position="367"/>
    </location>
</feature>
<dbReference type="CDD" id="cd23023">
    <property type="entry name" value="zf-HIT_BCD1"/>
    <property type="match status" value="1"/>
</dbReference>
<evidence type="ECO:0000313" key="16">
    <source>
        <dbReference type="EMBL" id="KAF1984681.1"/>
    </source>
</evidence>
<dbReference type="PANTHER" id="PTHR13483:SF11">
    <property type="entry name" value="ZINC FINGER HIT DOMAIN-CONTAINING PROTEIN 3"/>
    <property type="match status" value="1"/>
</dbReference>
<dbReference type="PANTHER" id="PTHR13483">
    <property type="entry name" value="BOX C_D SNORNA PROTEIN 1-RELATED"/>
    <property type="match status" value="1"/>
</dbReference>
<evidence type="ECO:0000256" key="8">
    <source>
        <dbReference type="ARBA" id="ARBA00049598"/>
    </source>
</evidence>
<keyword evidence="3" id="KW-0597">Phosphoprotein</keyword>
<gene>
    <name evidence="16" type="ORF">K402DRAFT_133274</name>
</gene>
<evidence type="ECO:0000256" key="13">
    <source>
        <dbReference type="PROSITE-ProRule" id="PRU00453"/>
    </source>
</evidence>